<gene>
    <name evidence="2" type="ORF">H0921_07235</name>
</gene>
<reference evidence="2 3" key="1">
    <citation type="submission" date="2020-07" db="EMBL/GenBank/DDBJ databases">
        <title>Thermogemmata thermophila gen. nov., sp. nov., a novel moderate thermophilic planctomycete from a Kamchatka hot spring.</title>
        <authorList>
            <person name="Elcheninov A.G."/>
            <person name="Podosokorskaya O.A."/>
            <person name="Kovaleva O.L."/>
            <person name="Novikov A."/>
            <person name="Bonch-Osmolovskaya E.A."/>
            <person name="Toshchakov S.V."/>
            <person name="Kublanov I.V."/>
        </authorList>
    </citation>
    <scope>NUCLEOTIDE SEQUENCE [LARGE SCALE GENOMIC DNA]</scope>
    <source>
        <strain evidence="2 3">2918</strain>
    </source>
</reference>
<feature type="compositionally biased region" description="Pro residues" evidence="1">
    <location>
        <begin position="21"/>
        <end position="37"/>
    </location>
</feature>
<dbReference type="RefSeq" id="WP_194537376.1">
    <property type="nucleotide sequence ID" value="NZ_JACEFB010000003.1"/>
</dbReference>
<protein>
    <submittedName>
        <fullName evidence="2">Uncharacterized protein</fullName>
    </submittedName>
</protein>
<organism evidence="2 3">
    <name type="scientific">Thermogemmata fonticola</name>
    <dbReference type="NCBI Taxonomy" id="2755323"/>
    <lineage>
        <taxon>Bacteria</taxon>
        <taxon>Pseudomonadati</taxon>
        <taxon>Planctomycetota</taxon>
        <taxon>Planctomycetia</taxon>
        <taxon>Gemmatales</taxon>
        <taxon>Gemmataceae</taxon>
        <taxon>Thermogemmata</taxon>
    </lineage>
</organism>
<name>A0A7V9ABP4_9BACT</name>
<proteinExistence type="predicted"/>
<evidence type="ECO:0000256" key="1">
    <source>
        <dbReference type="SAM" id="MobiDB-lite"/>
    </source>
</evidence>
<dbReference type="Proteomes" id="UP000542342">
    <property type="component" value="Unassembled WGS sequence"/>
</dbReference>
<comment type="caution">
    <text evidence="2">The sequence shown here is derived from an EMBL/GenBank/DDBJ whole genome shotgun (WGS) entry which is preliminary data.</text>
</comment>
<dbReference type="EMBL" id="JACEFB010000003">
    <property type="protein sequence ID" value="MBA2225952.1"/>
    <property type="molecule type" value="Genomic_DNA"/>
</dbReference>
<evidence type="ECO:0000313" key="3">
    <source>
        <dbReference type="Proteomes" id="UP000542342"/>
    </source>
</evidence>
<feature type="region of interest" description="Disordered" evidence="1">
    <location>
        <begin position="14"/>
        <end position="67"/>
    </location>
</feature>
<keyword evidence="3" id="KW-1185">Reference proteome</keyword>
<sequence length="67" mass="7493">MNVRFCPVLTVLESRENPNDWGPPLPFPIPPELPSPLLPNGEPLDQHPEIPLDQPDDPWEPLDPIGP</sequence>
<evidence type="ECO:0000313" key="2">
    <source>
        <dbReference type="EMBL" id="MBA2225952.1"/>
    </source>
</evidence>
<dbReference type="AlphaFoldDB" id="A0A7V9ABP4"/>
<accession>A0A7V9ABP4</accession>